<organism evidence="5 6">
    <name type="scientific">Tothia fuscella</name>
    <dbReference type="NCBI Taxonomy" id="1048955"/>
    <lineage>
        <taxon>Eukaryota</taxon>
        <taxon>Fungi</taxon>
        <taxon>Dikarya</taxon>
        <taxon>Ascomycota</taxon>
        <taxon>Pezizomycotina</taxon>
        <taxon>Dothideomycetes</taxon>
        <taxon>Pleosporomycetidae</taxon>
        <taxon>Venturiales</taxon>
        <taxon>Cylindrosympodiaceae</taxon>
        <taxon>Tothia</taxon>
    </lineage>
</organism>
<dbReference type="EMBL" id="MU007024">
    <property type="protein sequence ID" value="KAF2432697.1"/>
    <property type="molecule type" value="Genomic_DNA"/>
</dbReference>
<dbReference type="AlphaFoldDB" id="A0A9P4U191"/>
<evidence type="ECO:0000256" key="3">
    <source>
        <dbReference type="SAM" id="SignalP"/>
    </source>
</evidence>
<feature type="chain" id="PRO_5040501005" description="DUF7137 domain-containing protein" evidence="3">
    <location>
        <begin position="20"/>
        <end position="282"/>
    </location>
</feature>
<feature type="region of interest" description="Disordered" evidence="1">
    <location>
        <begin position="39"/>
        <end position="106"/>
    </location>
</feature>
<proteinExistence type="predicted"/>
<dbReference type="PANTHER" id="PTHR42028">
    <property type="entry name" value="CHROMOSOME 1, WHOLE GENOME SHOTGUN SEQUENCE"/>
    <property type="match status" value="1"/>
</dbReference>
<evidence type="ECO:0000259" key="4">
    <source>
        <dbReference type="Pfam" id="PF23585"/>
    </source>
</evidence>
<feature type="signal peptide" evidence="3">
    <location>
        <begin position="1"/>
        <end position="19"/>
    </location>
</feature>
<feature type="transmembrane region" description="Helical" evidence="2">
    <location>
        <begin position="258"/>
        <end position="281"/>
    </location>
</feature>
<protein>
    <recommendedName>
        <fullName evidence="4">DUF7137 domain-containing protein</fullName>
    </recommendedName>
</protein>
<dbReference type="Proteomes" id="UP000800235">
    <property type="component" value="Unassembled WGS sequence"/>
</dbReference>
<evidence type="ECO:0000313" key="6">
    <source>
        <dbReference type="Proteomes" id="UP000800235"/>
    </source>
</evidence>
<keyword evidence="2" id="KW-0472">Membrane</keyword>
<dbReference type="Pfam" id="PF23585">
    <property type="entry name" value="DUF7137"/>
    <property type="match status" value="1"/>
</dbReference>
<keyword evidence="6" id="KW-1185">Reference proteome</keyword>
<evidence type="ECO:0000256" key="1">
    <source>
        <dbReference type="SAM" id="MobiDB-lite"/>
    </source>
</evidence>
<comment type="caution">
    <text evidence="5">The sequence shown here is derived from an EMBL/GenBank/DDBJ whole genome shotgun (WGS) entry which is preliminary data.</text>
</comment>
<evidence type="ECO:0000313" key="5">
    <source>
        <dbReference type="EMBL" id="KAF2432697.1"/>
    </source>
</evidence>
<dbReference type="PANTHER" id="PTHR42028:SF1">
    <property type="entry name" value="YALI0E30657P"/>
    <property type="match status" value="1"/>
</dbReference>
<keyword evidence="2" id="KW-1133">Transmembrane helix</keyword>
<feature type="domain" description="DUF7137" evidence="4">
    <location>
        <begin position="112"/>
        <end position="244"/>
    </location>
</feature>
<sequence>MRSSQLLVAVASFSALSSAWPMFDFGGEKAVQATDGMLHKRQDGTTSASTDRTTSATSRATASPGATKTTGSTSASASASGTEEASSTITSGSSSGGDSGNSSLTTSYGNDVPAGAVVLKTPNPFSGSAFYKIGDYVTFGWNYTNLLATPTAINVVASCKKNQAIYTIAANQTFEESARVVWDTGKYQKTGVPQLLTEQYHLIIYDANSSIDSLEYGHLSGGVGTVFGMYTPQPYTPWAEYTCPSCSAAMSQMERQTLGFLLGMMTVTSLSFTWFGNLAGLF</sequence>
<keyword evidence="3" id="KW-0732">Signal</keyword>
<accession>A0A9P4U191</accession>
<name>A0A9P4U191_9PEZI</name>
<feature type="compositionally biased region" description="Low complexity" evidence="1">
    <location>
        <begin position="44"/>
        <end position="93"/>
    </location>
</feature>
<keyword evidence="2" id="KW-0812">Transmembrane</keyword>
<dbReference type="OrthoDB" id="2435509at2759"/>
<reference evidence="5" key="1">
    <citation type="journal article" date="2020" name="Stud. Mycol.">
        <title>101 Dothideomycetes genomes: a test case for predicting lifestyles and emergence of pathogens.</title>
        <authorList>
            <person name="Haridas S."/>
            <person name="Albert R."/>
            <person name="Binder M."/>
            <person name="Bloem J."/>
            <person name="Labutti K."/>
            <person name="Salamov A."/>
            <person name="Andreopoulos B."/>
            <person name="Baker S."/>
            <person name="Barry K."/>
            <person name="Bills G."/>
            <person name="Bluhm B."/>
            <person name="Cannon C."/>
            <person name="Castanera R."/>
            <person name="Culley D."/>
            <person name="Daum C."/>
            <person name="Ezra D."/>
            <person name="Gonzalez J."/>
            <person name="Henrissat B."/>
            <person name="Kuo A."/>
            <person name="Liang C."/>
            <person name="Lipzen A."/>
            <person name="Lutzoni F."/>
            <person name="Magnuson J."/>
            <person name="Mondo S."/>
            <person name="Nolan M."/>
            <person name="Ohm R."/>
            <person name="Pangilinan J."/>
            <person name="Park H.-J."/>
            <person name="Ramirez L."/>
            <person name="Alfaro M."/>
            <person name="Sun H."/>
            <person name="Tritt A."/>
            <person name="Yoshinaga Y."/>
            <person name="Zwiers L.-H."/>
            <person name="Turgeon B."/>
            <person name="Goodwin S."/>
            <person name="Spatafora J."/>
            <person name="Crous P."/>
            <person name="Grigoriev I."/>
        </authorList>
    </citation>
    <scope>NUCLEOTIDE SEQUENCE</scope>
    <source>
        <strain evidence="5">CBS 130266</strain>
    </source>
</reference>
<gene>
    <name evidence="5" type="ORF">EJ08DRAFT_108695</name>
</gene>
<dbReference type="InterPro" id="IPR055561">
    <property type="entry name" value="DUF7137"/>
</dbReference>
<evidence type="ECO:0000256" key="2">
    <source>
        <dbReference type="SAM" id="Phobius"/>
    </source>
</evidence>